<dbReference type="Pfam" id="PF13426">
    <property type="entry name" value="PAS_9"/>
    <property type="match status" value="1"/>
</dbReference>
<gene>
    <name evidence="11" type="ORF">SAMN02746065_11455</name>
</gene>
<dbReference type="CDD" id="cd00009">
    <property type="entry name" value="AAA"/>
    <property type="match status" value="1"/>
</dbReference>
<dbReference type="PANTHER" id="PTHR32071">
    <property type="entry name" value="TRANSCRIPTIONAL REGULATORY PROTEIN"/>
    <property type="match status" value="1"/>
</dbReference>
<dbReference type="InterPro" id="IPR000700">
    <property type="entry name" value="PAS-assoc_C"/>
</dbReference>
<evidence type="ECO:0000256" key="6">
    <source>
        <dbReference type="ARBA" id="ARBA00029500"/>
    </source>
</evidence>
<dbReference type="Pfam" id="PF18024">
    <property type="entry name" value="HTH_50"/>
    <property type="match status" value="1"/>
</dbReference>
<dbReference type="Gene3D" id="1.10.10.60">
    <property type="entry name" value="Homeodomain-like"/>
    <property type="match status" value="1"/>
</dbReference>
<dbReference type="SMART" id="SM00086">
    <property type="entry name" value="PAC"/>
    <property type="match status" value="2"/>
</dbReference>
<dbReference type="FunFam" id="3.40.50.300:FF:000006">
    <property type="entry name" value="DNA-binding transcriptional regulator NtrC"/>
    <property type="match status" value="1"/>
</dbReference>
<evidence type="ECO:0000256" key="4">
    <source>
        <dbReference type="ARBA" id="ARBA00023015"/>
    </source>
</evidence>
<keyword evidence="3" id="KW-0067">ATP-binding</keyword>
<keyword evidence="4" id="KW-0805">Transcription regulation</keyword>
<accession>A0A1W2CZ28</accession>
<dbReference type="CDD" id="cd00130">
    <property type="entry name" value="PAS"/>
    <property type="match status" value="1"/>
</dbReference>
<evidence type="ECO:0000259" key="9">
    <source>
        <dbReference type="PROSITE" id="PS50112"/>
    </source>
</evidence>
<keyword evidence="12" id="KW-1185">Reference proteome</keyword>
<dbReference type="Gene3D" id="3.30.450.20">
    <property type="entry name" value="PAS domain"/>
    <property type="match status" value="2"/>
</dbReference>
<evidence type="ECO:0000259" key="8">
    <source>
        <dbReference type="PROSITE" id="PS50045"/>
    </source>
</evidence>
<evidence type="ECO:0000256" key="2">
    <source>
        <dbReference type="ARBA" id="ARBA00022797"/>
    </source>
</evidence>
<name>A0A1W2CZ28_9BACT</name>
<dbReference type="InterPro" id="IPR027417">
    <property type="entry name" value="P-loop_NTPase"/>
</dbReference>
<dbReference type="PROSITE" id="PS50113">
    <property type="entry name" value="PAC"/>
    <property type="match status" value="2"/>
</dbReference>
<dbReference type="InterPro" id="IPR013767">
    <property type="entry name" value="PAS_fold"/>
</dbReference>
<evidence type="ECO:0000259" key="10">
    <source>
        <dbReference type="PROSITE" id="PS50113"/>
    </source>
</evidence>
<dbReference type="PROSITE" id="PS00675">
    <property type="entry name" value="SIGMA54_INTERACT_1"/>
    <property type="match status" value="1"/>
</dbReference>
<dbReference type="Gene3D" id="3.40.50.300">
    <property type="entry name" value="P-loop containing nucleotide triphosphate hydrolases"/>
    <property type="match status" value="1"/>
</dbReference>
<proteinExistence type="predicted"/>
<dbReference type="InterPro" id="IPR003593">
    <property type="entry name" value="AAA+_ATPase"/>
</dbReference>
<feature type="domain" description="PAS" evidence="9">
    <location>
        <begin position="160"/>
        <end position="214"/>
    </location>
</feature>
<evidence type="ECO:0000256" key="1">
    <source>
        <dbReference type="ARBA" id="ARBA00022741"/>
    </source>
</evidence>
<keyword evidence="2" id="KW-0058">Aromatic hydrocarbons catabolism</keyword>
<dbReference type="GO" id="GO:0003677">
    <property type="term" value="F:DNA binding"/>
    <property type="evidence" value="ECO:0007669"/>
    <property type="project" value="UniProtKB-KW"/>
</dbReference>
<dbReference type="InterPro" id="IPR035965">
    <property type="entry name" value="PAS-like_dom_sf"/>
</dbReference>
<protein>
    <recommendedName>
        <fullName evidence="6">HTH-type transcriptional regulatory protein TyrR</fullName>
    </recommendedName>
</protein>
<dbReference type="Gene3D" id="1.10.8.60">
    <property type="match status" value="1"/>
</dbReference>
<dbReference type="InterPro" id="IPR058031">
    <property type="entry name" value="AAA_lid_NorR"/>
</dbReference>
<feature type="domain" description="PAC" evidence="10">
    <location>
        <begin position="89"/>
        <end position="141"/>
    </location>
</feature>
<dbReference type="GO" id="GO:0005524">
    <property type="term" value="F:ATP binding"/>
    <property type="evidence" value="ECO:0007669"/>
    <property type="project" value="UniProtKB-KW"/>
</dbReference>
<feature type="domain" description="PAC" evidence="10">
    <location>
        <begin position="227"/>
        <end position="280"/>
    </location>
</feature>
<dbReference type="PROSITE" id="PS50045">
    <property type="entry name" value="SIGMA54_INTERACT_4"/>
    <property type="match status" value="1"/>
</dbReference>
<dbReference type="RefSeq" id="WP_170923823.1">
    <property type="nucleotide sequence ID" value="NZ_FWXY01000014.1"/>
</dbReference>
<keyword evidence="7" id="KW-0175">Coiled coil</keyword>
<dbReference type="EMBL" id="FWXY01000014">
    <property type="protein sequence ID" value="SMC89978.1"/>
    <property type="molecule type" value="Genomic_DNA"/>
</dbReference>
<sequence length="619" mass="70186">MKKINIFQTAMEQMLTGLLISRQADNKILCINNEAWRILGLDPTPQLGKLSFKELFFDAGGKLFYPDKRILNNTIFDPNLLSRSHVIVKNVETLVQQPGGKKIHALLSASPVLDNAGETIAMVTVLQDISQKKIKEMAHLEHEKMLEMKFSRQTDNLEKTNRQLETILNASSESIWICDGQGIVLRINRATENLLGISAQEVVGKKIDDLVKKDLMDRSVTREVLNRKCQVNIIQKTAKTNKQLLVTGTPVFDDDGSISMVITNERDMTQLNDLHEELELVRLESKQIKDELTQLNLRELKEQEIVAQSKEMQHILLTCQKLANLKISNILIMGESGTGKGFLAKFIHSRRNKGPFVQINCAALPESLIEAELFGYEKGAFTGAGERGKIGLFEMARGGTLFLDEIGEMTLPMQAKLLKCIEDKEVMHIGGLTPIKIDCTVIAATNVNLADQIKHKKFRQDLYFRLNTFTITIPPLRDRLEDIPELTFFFLKKYNKEYSLNRKLSPRSVNAIQDHEFPGNVRELQNMIKKAVVMGESAIIEQFDKKNIKDPFFASSHDNTWKMESGSYVFNDKVLAYEKKLLSRAVKEFKTTRAIAAALHMTQSQVFRKLKKHGLKTGK</sequence>
<dbReference type="SMART" id="SM00091">
    <property type="entry name" value="PAS"/>
    <property type="match status" value="2"/>
</dbReference>
<dbReference type="InterPro" id="IPR025662">
    <property type="entry name" value="Sigma_54_int_dom_ATP-bd_1"/>
</dbReference>
<reference evidence="11 12" key="1">
    <citation type="submission" date="2017-04" db="EMBL/GenBank/DDBJ databases">
        <authorList>
            <person name="Afonso C.L."/>
            <person name="Miller P.J."/>
            <person name="Scott M.A."/>
            <person name="Spackman E."/>
            <person name="Goraichik I."/>
            <person name="Dimitrov K.M."/>
            <person name="Suarez D.L."/>
            <person name="Swayne D.E."/>
        </authorList>
    </citation>
    <scope>NUCLEOTIDE SEQUENCE [LARGE SCALE GENOMIC DNA]</scope>
    <source>
        <strain evidence="11 12">DSM 3385</strain>
    </source>
</reference>
<evidence type="ECO:0000256" key="5">
    <source>
        <dbReference type="ARBA" id="ARBA00023163"/>
    </source>
</evidence>
<dbReference type="SMART" id="SM00382">
    <property type="entry name" value="AAA"/>
    <property type="match status" value="1"/>
</dbReference>
<feature type="coiled-coil region" evidence="7">
    <location>
        <begin position="271"/>
        <end position="298"/>
    </location>
</feature>
<dbReference type="PROSITE" id="PS00688">
    <property type="entry name" value="SIGMA54_INTERACT_3"/>
    <property type="match status" value="1"/>
</dbReference>
<evidence type="ECO:0000313" key="11">
    <source>
        <dbReference type="EMBL" id="SMC89978.1"/>
    </source>
</evidence>
<dbReference type="NCBIfam" id="TIGR00229">
    <property type="entry name" value="sensory_box"/>
    <property type="match status" value="1"/>
</dbReference>
<dbReference type="SUPFAM" id="SSF55785">
    <property type="entry name" value="PYP-like sensor domain (PAS domain)"/>
    <property type="match status" value="2"/>
</dbReference>
<organism evidence="11 12">
    <name type="scientific">Desulfocicer vacuolatum DSM 3385</name>
    <dbReference type="NCBI Taxonomy" id="1121400"/>
    <lineage>
        <taxon>Bacteria</taxon>
        <taxon>Pseudomonadati</taxon>
        <taxon>Thermodesulfobacteriota</taxon>
        <taxon>Desulfobacteria</taxon>
        <taxon>Desulfobacterales</taxon>
        <taxon>Desulfobacteraceae</taxon>
        <taxon>Desulfocicer</taxon>
    </lineage>
</organism>
<feature type="domain" description="Sigma-54 factor interaction" evidence="8">
    <location>
        <begin position="305"/>
        <end position="533"/>
    </location>
</feature>
<dbReference type="AlphaFoldDB" id="A0A1W2CZ28"/>
<evidence type="ECO:0000256" key="3">
    <source>
        <dbReference type="ARBA" id="ARBA00022840"/>
    </source>
</evidence>
<dbReference type="Proteomes" id="UP000192418">
    <property type="component" value="Unassembled WGS sequence"/>
</dbReference>
<dbReference type="InterPro" id="IPR000014">
    <property type="entry name" value="PAS"/>
</dbReference>
<dbReference type="PROSITE" id="PS50112">
    <property type="entry name" value="PAS"/>
    <property type="match status" value="1"/>
</dbReference>
<dbReference type="GO" id="GO:0006355">
    <property type="term" value="P:regulation of DNA-templated transcription"/>
    <property type="evidence" value="ECO:0007669"/>
    <property type="project" value="InterPro"/>
</dbReference>
<dbReference type="InterPro" id="IPR002078">
    <property type="entry name" value="Sigma_54_int"/>
</dbReference>
<dbReference type="InterPro" id="IPR025944">
    <property type="entry name" value="Sigma_54_int_dom_CS"/>
</dbReference>
<dbReference type="InterPro" id="IPR030828">
    <property type="entry name" value="HTH_TyrR"/>
</dbReference>
<keyword evidence="5" id="KW-0804">Transcription</keyword>
<dbReference type="InterPro" id="IPR001610">
    <property type="entry name" value="PAC"/>
</dbReference>
<dbReference type="SUPFAM" id="SSF52540">
    <property type="entry name" value="P-loop containing nucleoside triphosphate hydrolases"/>
    <property type="match status" value="1"/>
</dbReference>
<dbReference type="Pfam" id="PF25601">
    <property type="entry name" value="AAA_lid_14"/>
    <property type="match status" value="1"/>
</dbReference>
<dbReference type="STRING" id="1121400.SAMN02746065_11455"/>
<evidence type="ECO:0000256" key="7">
    <source>
        <dbReference type="SAM" id="Coils"/>
    </source>
</evidence>
<evidence type="ECO:0000313" key="12">
    <source>
        <dbReference type="Proteomes" id="UP000192418"/>
    </source>
</evidence>
<keyword evidence="1" id="KW-0547">Nucleotide-binding</keyword>
<dbReference type="Pfam" id="PF00989">
    <property type="entry name" value="PAS"/>
    <property type="match status" value="1"/>
</dbReference>
<dbReference type="Pfam" id="PF00158">
    <property type="entry name" value="Sigma54_activat"/>
    <property type="match status" value="1"/>
</dbReference>